<keyword evidence="2 5" id="KW-0732">Signal</keyword>
<feature type="domain" description="Alpha-2-macroglobulin" evidence="8">
    <location>
        <begin position="1151"/>
        <end position="1240"/>
    </location>
</feature>
<dbReference type="Gene3D" id="2.60.40.1930">
    <property type="match status" value="1"/>
</dbReference>
<feature type="domain" description="Apple" evidence="6">
    <location>
        <begin position="29"/>
        <end position="99"/>
    </location>
</feature>
<evidence type="ECO:0000259" key="7">
    <source>
        <dbReference type="SMART" id="SM01359"/>
    </source>
</evidence>
<dbReference type="InterPro" id="IPR041203">
    <property type="entry name" value="Bact_A2M_MG5"/>
</dbReference>
<dbReference type="SMART" id="SM00223">
    <property type="entry name" value="APPLE"/>
    <property type="match status" value="1"/>
</dbReference>
<name>A0ABP9LI58_9RHOB</name>
<organism evidence="9 10">
    <name type="scientific">[Roseibacterium] beibuensis</name>
    <dbReference type="NCBI Taxonomy" id="1193142"/>
    <lineage>
        <taxon>Bacteria</taxon>
        <taxon>Pseudomonadati</taxon>
        <taxon>Pseudomonadota</taxon>
        <taxon>Alphaproteobacteria</taxon>
        <taxon>Rhodobacterales</taxon>
        <taxon>Roseobacteraceae</taxon>
        <taxon>Roseicyclus</taxon>
    </lineage>
</organism>
<proteinExistence type="inferred from homology"/>
<dbReference type="InterPro" id="IPR021868">
    <property type="entry name" value="Alpha_2_Macroglob_MG3"/>
</dbReference>
<evidence type="ECO:0000256" key="2">
    <source>
        <dbReference type="ARBA" id="ARBA00022729"/>
    </source>
</evidence>
<evidence type="ECO:0000313" key="9">
    <source>
        <dbReference type="EMBL" id="GAA5076443.1"/>
    </source>
</evidence>
<dbReference type="InterPro" id="IPR047565">
    <property type="entry name" value="Alpha-macroglob_thiol-ester_cl"/>
</dbReference>
<evidence type="ECO:0000256" key="3">
    <source>
        <dbReference type="ARBA" id="ARBA00022737"/>
    </source>
</evidence>
<dbReference type="InterPro" id="IPR041246">
    <property type="entry name" value="Bact_MG10"/>
</dbReference>
<dbReference type="RefSeq" id="WP_259548455.1">
    <property type="nucleotide sequence ID" value="NZ_BAABHW010000003.1"/>
</dbReference>
<sequence>MRALVALLFGAGLIAPLSATAQEVVPDRYLSIARDVDLPGNDLRPLFDTTLEACSAACRADPECAAFTFNSRNDSCFPKSAAGESADYAGAFSGVFRPTDAGVLARLEDRIGQLGFLRESDFELARDQALAMARAHCGGAFPANDWRDVSQREEADGNLVGAMRLMGAGITRGDLAEDWTDYARLLLAIETEDPSRQREYRRAALRAATNAALRAAPGEALARAATILAHSLEKQGRGRDAIPALRLAITEAPTPAREEALDRVLGLYGFRVTDTRVEAEAEFPRICAIFSEPLAPGGVLFDDFLQTTEDGLAVEAEDRQFCITGVSHGSRYEFTLRAGLPAASGEVLRAPVTLRQYVRDRQPSVRFAGRAYILPASAGGTIPLVAVNTDLVDLRLYHVSDRNILRTLQTQYFGRPLADWELTRFAEEIGEEIWQGEAEVAMEQNRSVTTRLPIGEVLDGREPGLYALEASVGGAGTRSDSATQWFLVSDLGVTTLRGADGVHVIVRSLETAGPRAGVSVSLVSASNRVLGEVTTDAEGYAHFDAGLARGEAGAAPAMVSLRDGESDFAFLSLREAEFDLSDRGVEGREPAGAIDLFLTTERGAYRAGEAIHATALARDGRAGAVTDLPLTAILNRADGVEYARQLIEEVGGGGYVFDFDLGADVPRGTWRLSVHADPDDAPLSSTSVLVEDFLPERIDVALGMDEGPFTPGDRPRLSVQADYLFGAPASDLEVTGRAALRPTRRTEDFPGYLFGRHDDQPNAEFPTLSATATGDDGSAALRIPIPSLSGAPQPARLTVTAQVAEASGRPVERSLTRVVLPDTAMIGIRPLFDTTLPEEAEAEFDLIATGADALPVRWVLNRVERRYQWYRQNGNWTWEPITTRSRIATGETTLGDTPERLTLPVDWGSYELRVESDASAYAVTSVGFDAGWYGAEGATDTPDVLEVSLDAERYGAGDTATLRIVPRQGGVALVQVMSNRLIDMQIVELGDDPTEVTLPVTEDWGAGAYVTASLIRPIGAVSGPVPTRAMGLVHAAVDPGARALDVTLETPEEARPRQPLEVALRVDGAVEGETVHATIAAVDLGILNLTGFDSPDPQGHYFGQRRLGMEIRDVYGRLIDSRDGAEGRIRQGGDAGAGLRMQAPPPTQELVAEFSGPLTVGADGLARASFDMPAFNGTVRLMAVAWSETGVGQAEADVILRDPVVVQASLPRFLAPGDSARMLLELTHAEGATGEMQLAIETDNGVRIGEVPDAVTLGEGETQRLSLPIEATGATGVQEIRVALTTPDGIELMQDLVLPVQVNDPEVAETSRVTLSPGQSFLLDAAAFTGFREGVGRVTVAAGPLARFDAAGLLTMLDRYPYGCTEQVTSGALPLLYLSSVAEALDLGTAEDLGLRIDDAIGQVLTNQSANGGFGLWRAGSGDLWLDAYVTDFLSRARAQGHRVPAQAFQSALDTLANQVAAHPDFEEGGQGLAYALMVLAREGQASMGDLRYYADVKADSVATPLALGQLGAALAMYGDQPRADTMFRAGYALLQELEREGEGQFWRADYGSDRRDAAGLLALAAASGSEAVPFPALSESLATVNRPVSTQEAVWSLLAAHALIDDPSAGGLRIDGEVVNGPLVEVMQAGDAARTLENAGARDEVLTITRFGVPEGATEAFGNAFRITRSYLTLEGQPVDPAQVAQGTRMVAILTVTPTSGTREGRLIVNDPLPAGFEIDNPNLLQSGDLAAVQGLDLFLGTEMAEFRQDRFLAAVDRRGDAGQFRLAYIVRAVTPGDFHHPAASVEDMYRPQYRAQTASGRVVIASE</sequence>
<dbReference type="Pfam" id="PF14295">
    <property type="entry name" value="PAN_4"/>
    <property type="match status" value="1"/>
</dbReference>
<comment type="caution">
    <text evidence="9">The sequence shown here is derived from an EMBL/GenBank/DDBJ whole genome shotgun (WGS) entry which is preliminary data.</text>
</comment>
<reference evidence="10" key="1">
    <citation type="journal article" date="2019" name="Int. J. Syst. Evol. Microbiol.">
        <title>The Global Catalogue of Microorganisms (GCM) 10K type strain sequencing project: providing services to taxonomists for standard genome sequencing and annotation.</title>
        <authorList>
            <consortium name="The Broad Institute Genomics Platform"/>
            <consortium name="The Broad Institute Genome Sequencing Center for Infectious Disease"/>
            <person name="Wu L."/>
            <person name="Ma J."/>
        </authorList>
    </citation>
    <scope>NUCLEOTIDE SEQUENCE [LARGE SCALE GENOMIC DNA]</scope>
    <source>
        <strain evidence="10">JCM 18015</strain>
    </source>
</reference>
<dbReference type="InterPro" id="IPR051802">
    <property type="entry name" value="YfhM-like"/>
</dbReference>
<evidence type="ECO:0000256" key="1">
    <source>
        <dbReference type="ARBA" id="ARBA00010556"/>
    </source>
</evidence>
<dbReference type="InterPro" id="IPR000177">
    <property type="entry name" value="Apple"/>
</dbReference>
<dbReference type="Gene3D" id="1.50.10.20">
    <property type="match status" value="1"/>
</dbReference>
<dbReference type="EMBL" id="BAABHW010000003">
    <property type="protein sequence ID" value="GAA5076443.1"/>
    <property type="molecule type" value="Genomic_DNA"/>
</dbReference>
<dbReference type="Pfam" id="PF11974">
    <property type="entry name" value="bMG3"/>
    <property type="match status" value="1"/>
</dbReference>
<feature type="signal peptide" evidence="5">
    <location>
        <begin position="1"/>
        <end position="21"/>
    </location>
</feature>
<gene>
    <name evidence="9" type="ORF">GCM10023209_25620</name>
</gene>
<dbReference type="PIRSF" id="PIRSF038980">
    <property type="entry name" value="A2M_bac"/>
    <property type="match status" value="1"/>
</dbReference>
<dbReference type="SMART" id="SM01359">
    <property type="entry name" value="A2M_N_2"/>
    <property type="match status" value="1"/>
</dbReference>
<dbReference type="InterPro" id="IPR003609">
    <property type="entry name" value="Pan_app"/>
</dbReference>
<dbReference type="Pfam" id="PF07678">
    <property type="entry name" value="TED_complement"/>
    <property type="match status" value="1"/>
</dbReference>
<dbReference type="Pfam" id="PF01835">
    <property type="entry name" value="MG2"/>
    <property type="match status" value="1"/>
</dbReference>
<keyword evidence="10" id="KW-1185">Reference proteome</keyword>
<dbReference type="InterPro" id="IPR026284">
    <property type="entry name" value="A2MG_proteobact"/>
</dbReference>
<dbReference type="Pfam" id="PF07703">
    <property type="entry name" value="A2M_BRD"/>
    <property type="match status" value="1"/>
</dbReference>
<evidence type="ECO:0000259" key="8">
    <source>
        <dbReference type="SMART" id="SM01360"/>
    </source>
</evidence>
<dbReference type="PANTHER" id="PTHR40094:SF1">
    <property type="entry name" value="UBIQUITIN DOMAIN-CONTAINING PROTEIN"/>
    <property type="match status" value="1"/>
</dbReference>
<dbReference type="InterPro" id="IPR041462">
    <property type="entry name" value="Bact_A2M_MG6"/>
</dbReference>
<dbReference type="Proteomes" id="UP001499910">
    <property type="component" value="Unassembled WGS sequence"/>
</dbReference>
<dbReference type="InterPro" id="IPR001599">
    <property type="entry name" value="Macroglobln_a2"/>
</dbReference>
<protein>
    <submittedName>
        <fullName evidence="9">Alpha-2-macroglobulin family protein</fullName>
    </submittedName>
</protein>
<dbReference type="SMART" id="SM01360">
    <property type="entry name" value="A2M"/>
    <property type="match status" value="1"/>
</dbReference>
<dbReference type="CDD" id="cd02891">
    <property type="entry name" value="A2M_like"/>
    <property type="match status" value="1"/>
</dbReference>
<feature type="domain" description="Alpha-2-macroglobulin bait region" evidence="7">
    <location>
        <begin position="945"/>
        <end position="1089"/>
    </location>
</feature>
<dbReference type="InterPro" id="IPR011626">
    <property type="entry name" value="Alpha-macroglobulin_TED"/>
</dbReference>
<feature type="chain" id="PRO_5047361385" evidence="5">
    <location>
        <begin position="22"/>
        <end position="1809"/>
    </location>
</feature>
<dbReference type="SMART" id="SM01419">
    <property type="entry name" value="Thiol-ester_cl"/>
    <property type="match status" value="1"/>
</dbReference>
<evidence type="ECO:0000259" key="6">
    <source>
        <dbReference type="SMART" id="SM00223"/>
    </source>
</evidence>
<dbReference type="InterPro" id="IPR049120">
    <property type="entry name" value="A2M_bMG2"/>
</dbReference>
<dbReference type="InterPro" id="IPR008930">
    <property type="entry name" value="Terpenoid_cyclase/PrenylTrfase"/>
</dbReference>
<dbReference type="SUPFAM" id="SSF48239">
    <property type="entry name" value="Terpenoid cyclases/Protein prenyltransferases"/>
    <property type="match status" value="1"/>
</dbReference>
<evidence type="ECO:0000256" key="5">
    <source>
        <dbReference type="SAM" id="SignalP"/>
    </source>
</evidence>
<dbReference type="Gene3D" id="3.50.4.10">
    <property type="entry name" value="Hepatocyte Growth Factor"/>
    <property type="match status" value="1"/>
</dbReference>
<dbReference type="Pfam" id="PF17962">
    <property type="entry name" value="bMG6"/>
    <property type="match status" value="1"/>
</dbReference>
<comment type="similarity">
    <text evidence="1">Belongs to the protease inhibitor I39 (alpha-2-macroglobulin) family. Bacterial alpha-2-macroglobulin subfamily.</text>
</comment>
<dbReference type="Pfam" id="PF17973">
    <property type="entry name" value="bMG10"/>
    <property type="match status" value="1"/>
</dbReference>
<evidence type="ECO:0000256" key="4">
    <source>
        <dbReference type="ARBA" id="ARBA00023157"/>
    </source>
</evidence>
<dbReference type="InterPro" id="IPR002890">
    <property type="entry name" value="MG2"/>
</dbReference>
<keyword evidence="4" id="KW-1015">Disulfide bond</keyword>
<keyword evidence="3" id="KW-0677">Repeat</keyword>
<accession>A0ABP9LI58</accession>
<dbReference type="Pfam" id="PF17972">
    <property type="entry name" value="bMG5"/>
    <property type="match status" value="1"/>
</dbReference>
<dbReference type="Pfam" id="PF21142">
    <property type="entry name" value="A2M_bMG2"/>
    <property type="match status" value="1"/>
</dbReference>
<dbReference type="PANTHER" id="PTHR40094">
    <property type="entry name" value="ALPHA-2-MACROGLOBULIN HOMOLOG"/>
    <property type="match status" value="1"/>
</dbReference>
<evidence type="ECO:0000313" key="10">
    <source>
        <dbReference type="Proteomes" id="UP001499910"/>
    </source>
</evidence>
<dbReference type="InterPro" id="IPR011625">
    <property type="entry name" value="A2M_N_BRD"/>
</dbReference>
<dbReference type="CDD" id="cd01100">
    <property type="entry name" value="APPLE_Factor_XI_like"/>
    <property type="match status" value="1"/>
</dbReference>